<keyword evidence="3 6" id="KW-0378">Hydrolase</keyword>
<dbReference type="PANTHER" id="PTHR34217">
    <property type="entry name" value="METAL-DEPENDENT CARBOXYPEPTIDASE"/>
    <property type="match status" value="1"/>
</dbReference>
<dbReference type="GO" id="GO:0006508">
    <property type="term" value="P:proteolysis"/>
    <property type="evidence" value="ECO:0007669"/>
    <property type="project" value="UniProtKB-KW"/>
</dbReference>
<dbReference type="OrthoDB" id="9769691at2"/>
<dbReference type="GO" id="GO:0004181">
    <property type="term" value="F:metallocarboxypeptidase activity"/>
    <property type="evidence" value="ECO:0007669"/>
    <property type="project" value="InterPro"/>
</dbReference>
<protein>
    <submittedName>
        <fullName evidence="9">M3 family oligoendopeptidase</fullName>
    </submittedName>
</protein>
<evidence type="ECO:0000256" key="2">
    <source>
        <dbReference type="ARBA" id="ARBA00022723"/>
    </source>
</evidence>
<dbReference type="GO" id="GO:0046872">
    <property type="term" value="F:metal ion binding"/>
    <property type="evidence" value="ECO:0007669"/>
    <property type="project" value="UniProtKB-UniRule"/>
</dbReference>
<keyword evidence="1 6" id="KW-0645">Protease</keyword>
<reference evidence="9 10" key="1">
    <citation type="submission" date="2019-07" db="EMBL/GenBank/DDBJ databases">
        <authorList>
            <person name="Kim J."/>
        </authorList>
    </citation>
    <scope>NUCLEOTIDE SEQUENCE [LARGE SCALE GENOMIC DNA]</scope>
    <source>
        <strain evidence="9 10">G13</strain>
    </source>
</reference>
<dbReference type="Gene3D" id="1.10.1370.20">
    <property type="entry name" value="Oligoendopeptidase f, C-terminal domain"/>
    <property type="match status" value="1"/>
</dbReference>
<dbReference type="Proteomes" id="UP000316330">
    <property type="component" value="Unassembled WGS sequence"/>
</dbReference>
<evidence type="ECO:0000256" key="1">
    <source>
        <dbReference type="ARBA" id="ARBA00022670"/>
    </source>
</evidence>
<dbReference type="InterPro" id="IPR034006">
    <property type="entry name" value="M3B_PepF_2"/>
</dbReference>
<evidence type="ECO:0000259" key="7">
    <source>
        <dbReference type="Pfam" id="PF01432"/>
    </source>
</evidence>
<evidence type="ECO:0000256" key="6">
    <source>
        <dbReference type="RuleBase" id="RU003435"/>
    </source>
</evidence>
<name>A0A559JFT2_9BACL</name>
<feature type="domain" description="Peptidase M3A/M3B catalytic" evidence="7">
    <location>
        <begin position="208"/>
        <end position="557"/>
    </location>
</feature>
<dbReference type="EMBL" id="VNJJ01000008">
    <property type="protein sequence ID" value="TVX98717.1"/>
    <property type="molecule type" value="Genomic_DNA"/>
</dbReference>
<keyword evidence="10" id="KW-1185">Reference proteome</keyword>
<dbReference type="GO" id="GO:0004222">
    <property type="term" value="F:metalloendopeptidase activity"/>
    <property type="evidence" value="ECO:0007669"/>
    <property type="project" value="InterPro"/>
</dbReference>
<dbReference type="InterPro" id="IPR001333">
    <property type="entry name" value="Peptidase_M32_Taq"/>
</dbReference>
<evidence type="ECO:0000313" key="9">
    <source>
        <dbReference type="EMBL" id="TVX98717.1"/>
    </source>
</evidence>
<evidence type="ECO:0000256" key="3">
    <source>
        <dbReference type="ARBA" id="ARBA00022801"/>
    </source>
</evidence>
<dbReference type="Gene3D" id="1.20.140.70">
    <property type="entry name" value="Oligopeptidase f, N-terminal domain"/>
    <property type="match status" value="1"/>
</dbReference>
<accession>A0A559JFT2</accession>
<feature type="domain" description="Oligopeptidase F N-terminal" evidence="8">
    <location>
        <begin position="124"/>
        <end position="186"/>
    </location>
</feature>
<evidence type="ECO:0000256" key="5">
    <source>
        <dbReference type="ARBA" id="ARBA00023049"/>
    </source>
</evidence>
<dbReference type="InterPro" id="IPR011977">
    <property type="entry name" value="Pept_M3B_clade3"/>
</dbReference>
<dbReference type="Pfam" id="PF01432">
    <property type="entry name" value="Peptidase_M3"/>
    <property type="match status" value="1"/>
</dbReference>
<evidence type="ECO:0000313" key="10">
    <source>
        <dbReference type="Proteomes" id="UP000316330"/>
    </source>
</evidence>
<comment type="caution">
    <text evidence="9">The sequence shown here is derived from an EMBL/GenBank/DDBJ whole genome shotgun (WGS) entry which is preliminary data.</text>
</comment>
<evidence type="ECO:0000256" key="4">
    <source>
        <dbReference type="ARBA" id="ARBA00022833"/>
    </source>
</evidence>
<dbReference type="AlphaFoldDB" id="A0A559JFT2"/>
<dbReference type="InterPro" id="IPR001567">
    <property type="entry name" value="Pept_M3A_M3B_dom"/>
</dbReference>
<dbReference type="SUPFAM" id="SSF55486">
    <property type="entry name" value="Metalloproteases ('zincins'), catalytic domain"/>
    <property type="match status" value="1"/>
</dbReference>
<sequence>MTRSEEHLSKKYSLEWNLDSLFQGGSSSPRFAAFVEQSESLCAAILQELQQSGDVSPEASQLANWTDRLQDILAQLREADSYVACLTSQNMQDRRAVAWTERIQSLAARYKQAADLYDAKLAMVTDSAWREWTGRPEIAGILFPLNERRAFAQDKLPPALEAVASELAVDGYHGWGEHYNTIVGRITIPWEENGKQVALSVGQAANKMEDADPAVRDTMFAKWEEAWAAQADMAADTLNRLAGFRLKLYGMRGWRELMKEPLLVNRMSQDTLDAMWTAVEGSIAPLKRYLALKARLLGKEQIGWQDMDAPIAAEQPKISYDEAAELITNAFEQFSPDMAKLARVAFEEGWIEAEDRAGKRPGGFCTTFPLGKQTRIFMTYSGTPGNVSTLAHELGHAYHAEIVKDLPPMAQEYAMNVAETASTFAEALVSDALLRRAATKEEKLALLDERLQRAVAFFMNIRARFLFETRFYDRRASGMLEASELNELMLQAQKEAFGEALGSWHPHFWASKLHFYITDVPFYNFPYTFGYLFSTGLVAVAEREGDSFRSRYDDLLRDTGVMTVEQLASRHLGVELDRPDFWEAAVARAVADVEAFAELCE</sequence>
<keyword evidence="4 6" id="KW-0862">Zinc</keyword>
<keyword evidence="2 6" id="KW-0479">Metal-binding</keyword>
<dbReference type="Pfam" id="PF08439">
    <property type="entry name" value="Peptidase_M3_N"/>
    <property type="match status" value="1"/>
</dbReference>
<comment type="similarity">
    <text evidence="6">Belongs to the peptidase M3 family.</text>
</comment>
<dbReference type="InterPro" id="IPR013647">
    <property type="entry name" value="OligopepF_N_dom"/>
</dbReference>
<keyword evidence="5 6" id="KW-0482">Metalloprotease</keyword>
<dbReference type="PANTHER" id="PTHR34217:SF1">
    <property type="entry name" value="CARBOXYPEPTIDASE 1"/>
    <property type="match status" value="1"/>
</dbReference>
<evidence type="ECO:0000259" key="8">
    <source>
        <dbReference type="Pfam" id="PF08439"/>
    </source>
</evidence>
<dbReference type="NCBIfam" id="TIGR02290">
    <property type="entry name" value="M3_fam_3"/>
    <property type="match status" value="1"/>
</dbReference>
<organism evidence="9 10">
    <name type="scientific">Cohnella terricola</name>
    <dbReference type="NCBI Taxonomy" id="1289167"/>
    <lineage>
        <taxon>Bacteria</taxon>
        <taxon>Bacillati</taxon>
        <taxon>Bacillota</taxon>
        <taxon>Bacilli</taxon>
        <taxon>Bacillales</taxon>
        <taxon>Paenibacillaceae</taxon>
        <taxon>Cohnella</taxon>
    </lineage>
</organism>
<dbReference type="InterPro" id="IPR042088">
    <property type="entry name" value="OligoPept_F_C"/>
</dbReference>
<proteinExistence type="inferred from homology"/>
<comment type="cofactor">
    <cofactor evidence="6">
        <name>Zn(2+)</name>
        <dbReference type="ChEBI" id="CHEBI:29105"/>
    </cofactor>
    <text evidence="6">Binds 1 zinc ion.</text>
</comment>
<dbReference type="CDD" id="cd09607">
    <property type="entry name" value="M3B_PepF"/>
    <property type="match status" value="1"/>
</dbReference>
<gene>
    <name evidence="9" type="ORF">FPZ45_15575</name>
</gene>